<dbReference type="EMBL" id="CP000867">
    <property type="protein sequence ID" value="ABX01056.1"/>
    <property type="molecule type" value="Genomic_DNA"/>
</dbReference>
<dbReference type="eggNOG" id="arCOG03038">
    <property type="taxonomic scope" value="Archaea"/>
</dbReference>
<dbReference type="AlphaFoldDB" id="A9A7D2"/>
<dbReference type="InterPro" id="IPR053139">
    <property type="entry name" value="Surface_bspA-like"/>
</dbReference>
<sequence>MTSVIIPDSVKIIEDGAFSYNKLTNLIIPDSVTTIGKGAFSYNKLSSVVIPDSVTTIGVLAFHNNELSDIVLPESLKSIENMAFSENQLKSVVIPKSVANIEDGAFTTLPRSSENSLKFEIKSMPYTYAEKYARVNCMPYTVITPLEELQIHESNRKNCEKYISEQFAEKTDDEIASEWYNLARNEKDYSKKYEYYKEVLIIYLEHLNVNPSDVDVLYNTGVVYYALQEYVKCRVILSKLLKINNTHEKALQLRLLCEQSIELFKVEHK</sequence>
<dbReference type="eggNOG" id="arCOG02516">
    <property type="taxonomic scope" value="Archaea"/>
</dbReference>
<dbReference type="PANTHER" id="PTHR45661:SF3">
    <property type="entry name" value="IG-LIKE DOMAIN-CONTAINING PROTEIN"/>
    <property type="match status" value="1"/>
</dbReference>
<accession>A9A7D2</accession>
<proteinExistence type="predicted"/>
<dbReference type="InterPro" id="IPR026906">
    <property type="entry name" value="LRR_5"/>
</dbReference>
<gene>
    <name evidence="1" type="ordered locus">MmarC6_0235</name>
</gene>
<organism evidence="1">
    <name type="scientific">Methanococcus maripaludis (strain C6 / ATCC BAA-1332)</name>
    <dbReference type="NCBI Taxonomy" id="444158"/>
    <lineage>
        <taxon>Archaea</taxon>
        <taxon>Methanobacteriati</taxon>
        <taxon>Methanobacteriota</taxon>
        <taxon>Methanomada group</taxon>
        <taxon>Methanococci</taxon>
        <taxon>Methanococcales</taxon>
        <taxon>Methanococcaceae</taxon>
        <taxon>Methanococcus</taxon>
    </lineage>
</organism>
<name>A9A7D2_METM6</name>
<protein>
    <recommendedName>
        <fullName evidence="2">Leucine rich repeat (LRR) protein</fullName>
    </recommendedName>
</protein>
<dbReference type="Pfam" id="PF13306">
    <property type="entry name" value="LRR_5"/>
    <property type="match status" value="1"/>
</dbReference>
<evidence type="ECO:0000313" key="1">
    <source>
        <dbReference type="EMBL" id="ABX01056.1"/>
    </source>
</evidence>
<dbReference type="OrthoDB" id="379411at2157"/>
<dbReference type="InterPro" id="IPR032675">
    <property type="entry name" value="LRR_dom_sf"/>
</dbReference>
<dbReference type="Gene3D" id="1.25.40.10">
    <property type="entry name" value="Tetratricopeptide repeat domain"/>
    <property type="match status" value="1"/>
</dbReference>
<dbReference type="STRING" id="444158.MmarC6_0235"/>
<dbReference type="InterPro" id="IPR011990">
    <property type="entry name" value="TPR-like_helical_dom_sf"/>
</dbReference>
<dbReference type="SUPFAM" id="SSF48452">
    <property type="entry name" value="TPR-like"/>
    <property type="match status" value="1"/>
</dbReference>
<dbReference type="HOGENOM" id="CLU_1032945_0_0_2"/>
<reference evidence="1" key="1">
    <citation type="submission" date="2007-10" db="EMBL/GenBank/DDBJ databases">
        <title>Complete sequence of Methanococcus maripaludis C6.</title>
        <authorList>
            <consortium name="US DOE Joint Genome Institute"/>
            <person name="Copeland A."/>
            <person name="Lucas S."/>
            <person name="Lapidus A."/>
            <person name="Barry K."/>
            <person name="Glavina del Rio T."/>
            <person name="Dalin E."/>
            <person name="Tice H."/>
            <person name="Pitluck S."/>
            <person name="Clum A."/>
            <person name="Schmutz J."/>
            <person name="Larimer F."/>
            <person name="Land M."/>
            <person name="Hauser L."/>
            <person name="Kyrpides N."/>
            <person name="Mikhailova N."/>
            <person name="Sieprawska-Lupa M."/>
            <person name="Whitman W.B."/>
            <person name="Richardson P."/>
        </authorList>
    </citation>
    <scope>NUCLEOTIDE SEQUENCE [LARGE SCALE GENOMIC DNA]</scope>
    <source>
        <strain evidence="1">C6</strain>
    </source>
</reference>
<dbReference type="KEGG" id="mmx:MmarC6_0235"/>
<evidence type="ECO:0008006" key="2">
    <source>
        <dbReference type="Google" id="ProtNLM"/>
    </source>
</evidence>
<dbReference type="Gene3D" id="3.80.10.10">
    <property type="entry name" value="Ribonuclease Inhibitor"/>
    <property type="match status" value="1"/>
</dbReference>
<dbReference type="PANTHER" id="PTHR45661">
    <property type="entry name" value="SURFACE ANTIGEN"/>
    <property type="match status" value="1"/>
</dbReference>